<feature type="region of interest" description="Disordered" evidence="1">
    <location>
        <begin position="35"/>
        <end position="71"/>
    </location>
</feature>
<reference evidence="3 4" key="1">
    <citation type="journal article" date="2018" name="Cell">
        <title>The Chara Genome: Secondary Complexity and Implications for Plant Terrestrialization.</title>
        <authorList>
            <person name="Nishiyama T."/>
            <person name="Sakayama H."/>
            <person name="Vries J.D."/>
            <person name="Buschmann H."/>
            <person name="Saint-Marcoux D."/>
            <person name="Ullrich K.K."/>
            <person name="Haas F.B."/>
            <person name="Vanderstraeten L."/>
            <person name="Becker D."/>
            <person name="Lang D."/>
            <person name="Vosolsobe S."/>
            <person name="Rombauts S."/>
            <person name="Wilhelmsson P.K.I."/>
            <person name="Janitza P."/>
            <person name="Kern R."/>
            <person name="Heyl A."/>
            <person name="Rumpler F."/>
            <person name="Villalobos L.I.A.C."/>
            <person name="Clay J.M."/>
            <person name="Skokan R."/>
            <person name="Toyoda A."/>
            <person name="Suzuki Y."/>
            <person name="Kagoshima H."/>
            <person name="Schijlen E."/>
            <person name="Tajeshwar N."/>
            <person name="Catarino B."/>
            <person name="Hetherington A.J."/>
            <person name="Saltykova A."/>
            <person name="Bonnot C."/>
            <person name="Breuninger H."/>
            <person name="Symeonidi A."/>
            <person name="Radhakrishnan G.V."/>
            <person name="Van Nieuwerburgh F."/>
            <person name="Deforce D."/>
            <person name="Chang C."/>
            <person name="Karol K.G."/>
            <person name="Hedrich R."/>
            <person name="Ulvskov P."/>
            <person name="Glockner G."/>
            <person name="Delwiche C.F."/>
            <person name="Petrasek J."/>
            <person name="Van de Peer Y."/>
            <person name="Friml J."/>
            <person name="Beilby M."/>
            <person name="Dolan L."/>
            <person name="Kohara Y."/>
            <person name="Sugano S."/>
            <person name="Fujiyama A."/>
            <person name="Delaux P.-M."/>
            <person name="Quint M."/>
            <person name="TheiBen G."/>
            <person name="Hagemann M."/>
            <person name="Harholt J."/>
            <person name="Dunand C."/>
            <person name="Zachgo S."/>
            <person name="Langdale J."/>
            <person name="Maumus F."/>
            <person name="Straeten D.V.D."/>
            <person name="Gould S.B."/>
            <person name="Rensing S.A."/>
        </authorList>
    </citation>
    <scope>NUCLEOTIDE SEQUENCE [LARGE SCALE GENOMIC DNA]</scope>
    <source>
        <strain evidence="3 4">S276</strain>
    </source>
</reference>
<evidence type="ECO:0000256" key="1">
    <source>
        <dbReference type="SAM" id="MobiDB-lite"/>
    </source>
</evidence>
<dbReference type="AlphaFoldDB" id="A0A388JQW2"/>
<dbReference type="Pfam" id="PF13837">
    <property type="entry name" value="Myb_DNA-bind_4"/>
    <property type="match status" value="1"/>
</dbReference>
<evidence type="ECO:0000313" key="3">
    <source>
        <dbReference type="EMBL" id="GBG60171.1"/>
    </source>
</evidence>
<organism evidence="3 4">
    <name type="scientific">Chara braunii</name>
    <name type="common">Braun's stonewort</name>
    <dbReference type="NCBI Taxonomy" id="69332"/>
    <lineage>
        <taxon>Eukaryota</taxon>
        <taxon>Viridiplantae</taxon>
        <taxon>Streptophyta</taxon>
        <taxon>Charophyceae</taxon>
        <taxon>Charales</taxon>
        <taxon>Characeae</taxon>
        <taxon>Chara</taxon>
    </lineage>
</organism>
<dbReference type="Gramene" id="GBG60171">
    <property type="protein sequence ID" value="GBG60171"/>
    <property type="gene ID" value="CBR_g3415"/>
</dbReference>
<dbReference type="PANTHER" id="PTHR33492">
    <property type="entry name" value="OSJNBA0043A12.37 PROTEIN-RELATED"/>
    <property type="match status" value="1"/>
</dbReference>
<feature type="region of interest" description="Disordered" evidence="1">
    <location>
        <begin position="115"/>
        <end position="198"/>
    </location>
</feature>
<sequence length="473" mass="51750">MSAPCFSMHSVIASKVCCRMLFLFPKPRGLPVIVSTEPRVDPSSSSSCPATPSPSPTDSGSAVGVDGRRTPPEAPVPATFFGLMVWFIPVDPSILSYTAPPAVVASRWTPQSCRTRRLRVGDQAKETDEPHAEPSSEDDEDVNDGKVGEGEGGYVSPFRQSDMVGKGGKSKPSNRKGRPWVKKGKGKASDDDGDDDAEEKRNFWSVEHIIALIRAKRDQDAHMQGMGHAYARTKPREWKWQDVAQRLKNVGVHRKAEKCGKNWDNLMQQFKKVYHFQSPSGGQDFFQLTGKERANKGFDFNMDRAVYDKIEGSTGMNHTINPKNVAGTGSRLHAPPDGFLSTRTKLASLFRPHLPPVAILTNVIQVCPAVDATATAACHGGRRRQTRRRLHPLGAILGARGRRGRSCLLRRVGIRTTRMTGASRLQRAVDSRDLPTVIVGVGVDDDCARLSCHPPGGQTERKVDVAISFVAAQ</sequence>
<proteinExistence type="predicted"/>
<dbReference type="OrthoDB" id="1865198at2759"/>
<feature type="compositionally biased region" description="Basic residues" evidence="1">
    <location>
        <begin position="168"/>
        <end position="186"/>
    </location>
</feature>
<keyword evidence="4" id="KW-1185">Reference proteome</keyword>
<feature type="compositionally biased region" description="Basic and acidic residues" evidence="1">
    <location>
        <begin position="119"/>
        <end position="134"/>
    </location>
</feature>
<dbReference type="InterPro" id="IPR001005">
    <property type="entry name" value="SANT/Myb"/>
</dbReference>
<feature type="compositionally biased region" description="Low complexity" evidence="1">
    <location>
        <begin position="35"/>
        <end position="61"/>
    </location>
</feature>
<feature type="domain" description="Myb-like" evidence="2">
    <location>
        <begin position="196"/>
        <end position="267"/>
    </location>
</feature>
<dbReference type="PANTHER" id="PTHR33492:SF11">
    <property type="entry name" value="OS04G0670900 PROTEIN"/>
    <property type="match status" value="1"/>
</dbReference>
<protein>
    <recommendedName>
        <fullName evidence="2">Myb-like domain-containing protein</fullName>
    </recommendedName>
</protein>
<evidence type="ECO:0000313" key="4">
    <source>
        <dbReference type="Proteomes" id="UP000265515"/>
    </source>
</evidence>
<accession>A0A388JQW2</accession>
<dbReference type="EMBL" id="BFEA01000009">
    <property type="protein sequence ID" value="GBG60171.1"/>
    <property type="molecule type" value="Genomic_DNA"/>
</dbReference>
<dbReference type="InterPro" id="IPR044822">
    <property type="entry name" value="Myb_DNA-bind_4"/>
</dbReference>
<dbReference type="Gene3D" id="1.10.10.60">
    <property type="entry name" value="Homeodomain-like"/>
    <property type="match status" value="1"/>
</dbReference>
<dbReference type="PROSITE" id="PS50090">
    <property type="entry name" value="MYB_LIKE"/>
    <property type="match status" value="1"/>
</dbReference>
<comment type="caution">
    <text evidence="3">The sequence shown here is derived from an EMBL/GenBank/DDBJ whole genome shotgun (WGS) entry which is preliminary data.</text>
</comment>
<evidence type="ECO:0000259" key="2">
    <source>
        <dbReference type="PROSITE" id="PS50090"/>
    </source>
</evidence>
<dbReference type="Proteomes" id="UP000265515">
    <property type="component" value="Unassembled WGS sequence"/>
</dbReference>
<gene>
    <name evidence="3" type="ORF">CBR_g3415</name>
</gene>
<name>A0A388JQW2_CHABU</name>